<evidence type="ECO:0000313" key="2">
    <source>
        <dbReference type="EMBL" id="WGW12184.1"/>
    </source>
</evidence>
<keyword evidence="3" id="KW-1185">Reference proteome</keyword>
<dbReference type="EMBL" id="CP090958">
    <property type="protein sequence ID" value="WGW12184.1"/>
    <property type="molecule type" value="Genomic_DNA"/>
</dbReference>
<feature type="transmembrane region" description="Helical" evidence="1">
    <location>
        <begin position="43"/>
        <end position="60"/>
    </location>
</feature>
<feature type="transmembrane region" description="Helical" evidence="1">
    <location>
        <begin position="361"/>
        <end position="383"/>
    </location>
</feature>
<dbReference type="PANTHER" id="PTHR30282">
    <property type="entry name" value="P-AMINOBENZOYL GLUTAMATE TRANSPORTER"/>
    <property type="match status" value="1"/>
</dbReference>
<name>A0ABY8QT53_9MICO</name>
<feature type="transmembrane region" description="Helical" evidence="1">
    <location>
        <begin position="98"/>
        <end position="117"/>
    </location>
</feature>
<feature type="transmembrane region" description="Helical" evidence="1">
    <location>
        <begin position="284"/>
        <end position="303"/>
    </location>
</feature>
<accession>A0ABY8QT53</accession>
<dbReference type="Proteomes" id="UP001209083">
    <property type="component" value="Chromosome"/>
</dbReference>
<evidence type="ECO:0000313" key="3">
    <source>
        <dbReference type="Proteomes" id="UP001209083"/>
    </source>
</evidence>
<evidence type="ECO:0000256" key="1">
    <source>
        <dbReference type="SAM" id="Phobius"/>
    </source>
</evidence>
<protein>
    <submittedName>
        <fullName evidence="2">AbgT family transporter</fullName>
    </submittedName>
</protein>
<feature type="transmembrane region" description="Helical" evidence="1">
    <location>
        <begin position="491"/>
        <end position="516"/>
    </location>
</feature>
<keyword evidence="1" id="KW-1133">Transmembrane helix</keyword>
<feature type="transmembrane region" description="Helical" evidence="1">
    <location>
        <begin position="453"/>
        <end position="479"/>
    </location>
</feature>
<keyword evidence="1" id="KW-0472">Membrane</keyword>
<feature type="transmembrane region" description="Helical" evidence="1">
    <location>
        <begin position="315"/>
        <end position="340"/>
    </location>
</feature>
<feature type="transmembrane region" description="Helical" evidence="1">
    <location>
        <begin position="403"/>
        <end position="423"/>
    </location>
</feature>
<feature type="transmembrane region" description="Helical" evidence="1">
    <location>
        <begin position="430"/>
        <end position="447"/>
    </location>
</feature>
<organism evidence="2 3">
    <name type="scientific">Saxibacter everestensis</name>
    <dbReference type="NCBI Taxonomy" id="2909229"/>
    <lineage>
        <taxon>Bacteria</taxon>
        <taxon>Bacillati</taxon>
        <taxon>Actinomycetota</taxon>
        <taxon>Actinomycetes</taxon>
        <taxon>Micrococcales</taxon>
        <taxon>Brevibacteriaceae</taxon>
        <taxon>Saxibacter</taxon>
    </lineage>
</organism>
<feature type="transmembrane region" description="Helical" evidence="1">
    <location>
        <begin position="138"/>
        <end position="161"/>
    </location>
</feature>
<proteinExistence type="predicted"/>
<feature type="transmembrane region" description="Helical" evidence="1">
    <location>
        <begin position="167"/>
        <end position="190"/>
    </location>
</feature>
<dbReference type="RefSeq" id="WP_349638983.1">
    <property type="nucleotide sequence ID" value="NZ_CP090958.1"/>
</dbReference>
<feature type="transmembrane region" description="Helical" evidence="1">
    <location>
        <begin position="227"/>
        <end position="249"/>
    </location>
</feature>
<dbReference type="InterPro" id="IPR004697">
    <property type="entry name" value="AbgT"/>
</dbReference>
<sequence>MYERSNASAPDTRDADQLSGGMKGFFKVLRGIEIAGNKLPHPFWLFWILSGILALISWLLSSLNASAINPTDGKEVVVKNLLSGEGIKMIFESALDNFAGFAPLATIVTVLLGVAVAEHTGMLKALLRSTVVKVPTPYVTLALAFAGTVSHIAGDAAYIVLIPLGALLFKAVGKSPVIGVVVAFVSISAGYDASPLITTTDVLLSGLTTAAAQTVDAGYVVSPLANYFFSLASSVVLSIAITLVVEFVLARRPDAGADADAPGADDGAEDLGDLTMKPEELRGLRNVLIVFLAFIAVIVLAMIPGNSPLRGEDGAIVQSTLFSGVAFILGIMFTLLGYVYGKTAGTLTSAREVPAMMADGLRTLAPILVLFFAISQFLGYFKWTGLSTVLAVHGSETLQSLNAHPLLILAGVIVMVTLINLVVTSGSAQWALVAPVIVPMLMYLDISPETTQAVYRIADSCTNAITPMSPYFVMALGFLQRYKKNAGIGTLLSFTLPLVIVMLVVWCLLFAVWYLLGIDLGPGAPVR</sequence>
<gene>
    <name evidence="2" type="ORF">LWF01_00010</name>
</gene>
<dbReference type="Pfam" id="PF03806">
    <property type="entry name" value="ABG_transport"/>
    <property type="match status" value="1"/>
</dbReference>
<dbReference type="PANTHER" id="PTHR30282:SF0">
    <property type="entry name" value="P-AMINOBENZOYL-GLUTAMATE TRANSPORT PROTEIN"/>
    <property type="match status" value="1"/>
</dbReference>
<reference evidence="2 3" key="1">
    <citation type="submission" date="2023-05" db="EMBL/GenBank/DDBJ databases">
        <title>Lithophilousrod everest ZFBP1038 complete genpme.</title>
        <authorList>
            <person name="Tian M."/>
        </authorList>
    </citation>
    <scope>NUCLEOTIDE SEQUENCE [LARGE SCALE GENOMIC DNA]</scope>
    <source>
        <strain evidence="2 3">ZFBP1038</strain>
    </source>
</reference>
<keyword evidence="1" id="KW-0812">Transmembrane</keyword>